<dbReference type="Gene3D" id="3.40.630.30">
    <property type="match status" value="1"/>
</dbReference>
<dbReference type="PANTHER" id="PTHR43877">
    <property type="entry name" value="AMINOALKYLPHOSPHONATE N-ACETYLTRANSFERASE-RELATED-RELATED"/>
    <property type="match status" value="1"/>
</dbReference>
<protein>
    <submittedName>
        <fullName evidence="4">GNAT family N-acetyltransferase</fullName>
        <ecNumber evidence="4">2.3.1.-</ecNumber>
    </submittedName>
</protein>
<reference evidence="4 5" key="1">
    <citation type="submission" date="2022-10" db="EMBL/GenBank/DDBJ databases">
        <title>Marinomonas transparenta sp. nov. and Marinomonas sargassi sp. nov., isolated from marine alga (Sargassum natans (L.) Gaillon).</title>
        <authorList>
            <person name="Wang Y."/>
        </authorList>
    </citation>
    <scope>NUCLEOTIDE SEQUENCE [LARGE SCALE GENOMIC DNA]</scope>
    <source>
        <strain evidence="4 5">C2222</strain>
    </source>
</reference>
<dbReference type="EMBL" id="JAOVZB010000004">
    <property type="protein sequence ID" value="MCV2403143.1"/>
    <property type="molecule type" value="Genomic_DNA"/>
</dbReference>
<accession>A0ABT2YTE0</accession>
<name>A0ABT2YTE0_9GAMM</name>
<gene>
    <name evidence="4" type="ORF">OFY17_09665</name>
</gene>
<dbReference type="EC" id="2.3.1.-" evidence="4"/>
<evidence type="ECO:0000313" key="5">
    <source>
        <dbReference type="Proteomes" id="UP001209713"/>
    </source>
</evidence>
<dbReference type="GO" id="GO:0016746">
    <property type="term" value="F:acyltransferase activity"/>
    <property type="evidence" value="ECO:0007669"/>
    <property type="project" value="UniProtKB-KW"/>
</dbReference>
<comment type="caution">
    <text evidence="4">The sequence shown here is derived from an EMBL/GenBank/DDBJ whole genome shotgun (WGS) entry which is preliminary data.</text>
</comment>
<dbReference type="InterPro" id="IPR016181">
    <property type="entry name" value="Acyl_CoA_acyltransferase"/>
</dbReference>
<sequence length="143" mass="16043">MNYREMTINDYEEVMSVWAESEGLKLRDADSKEGIHTYLERNPDLSFVAVSDNCIVGTIMSGHDGKRGYIQHLSVLPAYRNQGVAKTLVDHALASLKGVGISKSHIHVLADNVQAKAFWIKQGWLKRDDIETYSYINGSEENA</sequence>
<keyword evidence="1 4" id="KW-0808">Transferase</keyword>
<dbReference type="Pfam" id="PF00583">
    <property type="entry name" value="Acetyltransf_1"/>
    <property type="match status" value="1"/>
</dbReference>
<organism evidence="4 5">
    <name type="scientific">Marinomonas sargassi</name>
    <dbReference type="NCBI Taxonomy" id="2984494"/>
    <lineage>
        <taxon>Bacteria</taxon>
        <taxon>Pseudomonadati</taxon>
        <taxon>Pseudomonadota</taxon>
        <taxon>Gammaproteobacteria</taxon>
        <taxon>Oceanospirillales</taxon>
        <taxon>Oceanospirillaceae</taxon>
        <taxon>Marinomonas</taxon>
    </lineage>
</organism>
<keyword evidence="2 4" id="KW-0012">Acyltransferase</keyword>
<evidence type="ECO:0000259" key="3">
    <source>
        <dbReference type="PROSITE" id="PS51186"/>
    </source>
</evidence>
<dbReference type="SUPFAM" id="SSF55729">
    <property type="entry name" value="Acyl-CoA N-acyltransferases (Nat)"/>
    <property type="match status" value="1"/>
</dbReference>
<dbReference type="PROSITE" id="PS51186">
    <property type="entry name" value="GNAT"/>
    <property type="match status" value="1"/>
</dbReference>
<evidence type="ECO:0000256" key="1">
    <source>
        <dbReference type="ARBA" id="ARBA00022679"/>
    </source>
</evidence>
<evidence type="ECO:0000256" key="2">
    <source>
        <dbReference type="ARBA" id="ARBA00023315"/>
    </source>
</evidence>
<dbReference type="RefSeq" id="WP_263530524.1">
    <property type="nucleotide sequence ID" value="NZ_JAOVZB010000004.1"/>
</dbReference>
<evidence type="ECO:0000313" key="4">
    <source>
        <dbReference type="EMBL" id="MCV2403143.1"/>
    </source>
</evidence>
<dbReference type="InterPro" id="IPR000182">
    <property type="entry name" value="GNAT_dom"/>
</dbReference>
<feature type="domain" description="N-acetyltransferase" evidence="3">
    <location>
        <begin position="1"/>
        <end position="143"/>
    </location>
</feature>
<dbReference type="InterPro" id="IPR050832">
    <property type="entry name" value="Bact_Acetyltransf"/>
</dbReference>
<proteinExistence type="predicted"/>
<dbReference type="CDD" id="cd04301">
    <property type="entry name" value="NAT_SF"/>
    <property type="match status" value="1"/>
</dbReference>
<keyword evidence="5" id="KW-1185">Reference proteome</keyword>
<dbReference type="Proteomes" id="UP001209713">
    <property type="component" value="Unassembled WGS sequence"/>
</dbReference>